<dbReference type="Proteomes" id="UP000093391">
    <property type="component" value="Chromosome"/>
</dbReference>
<evidence type="ECO:0000256" key="8">
    <source>
        <dbReference type="ARBA" id="ARBA00022975"/>
    </source>
</evidence>
<dbReference type="PIRSF" id="PIRSF001237">
    <property type="entry name" value="DHOdimr"/>
    <property type="match status" value="1"/>
</dbReference>
<feature type="binding site" evidence="10">
    <location>
        <begin position="15"/>
        <end position="17"/>
    </location>
    <ligand>
        <name>substrate</name>
    </ligand>
</feature>
<dbReference type="GO" id="GO:0008270">
    <property type="term" value="F:zinc ion binding"/>
    <property type="evidence" value="ECO:0007669"/>
    <property type="project" value="UniProtKB-UniRule"/>
</dbReference>
<dbReference type="EMBL" id="CP016895">
    <property type="protein sequence ID" value="AOA58873.1"/>
    <property type="molecule type" value="Genomic_DNA"/>
</dbReference>
<feature type="binding site" evidence="10">
    <location>
        <position position="247"/>
    </location>
    <ligand>
        <name>Zn(2+)</name>
        <dbReference type="ChEBI" id="CHEBI:29105"/>
        <label>1</label>
    </ligand>
</feature>
<dbReference type="PROSITE" id="PS00482">
    <property type="entry name" value="DIHYDROOROTASE_1"/>
    <property type="match status" value="1"/>
</dbReference>
<evidence type="ECO:0000256" key="7">
    <source>
        <dbReference type="ARBA" id="ARBA00022833"/>
    </source>
</evidence>
<dbReference type="GO" id="GO:0005829">
    <property type="term" value="C:cytosol"/>
    <property type="evidence" value="ECO:0007669"/>
    <property type="project" value="TreeGrafter"/>
</dbReference>
<dbReference type="Pfam" id="PF01979">
    <property type="entry name" value="Amidohydro_1"/>
    <property type="match status" value="1"/>
</dbReference>
<feature type="binding site" evidence="10">
    <location>
        <position position="136"/>
    </location>
    <ligand>
        <name>substrate</name>
    </ligand>
</feature>
<dbReference type="HAMAP" id="MF_00219">
    <property type="entry name" value="PyrC_classII"/>
    <property type="match status" value="1"/>
</dbReference>
<dbReference type="InterPro" id="IPR032466">
    <property type="entry name" value="Metal_Hydrolase"/>
</dbReference>
<evidence type="ECO:0000256" key="11">
    <source>
        <dbReference type="RuleBase" id="RU003440"/>
    </source>
</evidence>
<evidence type="ECO:0000259" key="12">
    <source>
        <dbReference type="Pfam" id="PF01979"/>
    </source>
</evidence>
<feature type="binding site" evidence="10">
    <location>
        <position position="13"/>
    </location>
    <ligand>
        <name>Zn(2+)</name>
        <dbReference type="ChEBI" id="CHEBI:29105"/>
        <label>1</label>
    </ligand>
</feature>
<name>A0A1B2M1I1_9GAMM</name>
<dbReference type="PANTHER" id="PTHR43137">
    <property type="entry name" value="DIHYDROOROTASE"/>
    <property type="match status" value="1"/>
</dbReference>
<evidence type="ECO:0000256" key="2">
    <source>
        <dbReference type="ARBA" id="ARBA00004880"/>
    </source>
</evidence>
<dbReference type="EC" id="3.5.2.3" evidence="4 10"/>
<feature type="binding site" description="via carbamate group" evidence="10">
    <location>
        <position position="99"/>
    </location>
    <ligand>
        <name>Zn(2+)</name>
        <dbReference type="ChEBI" id="CHEBI:29105"/>
        <label>2</label>
    </ligand>
</feature>
<feature type="binding site" evidence="10">
    <location>
        <position position="174"/>
    </location>
    <ligand>
        <name>Zn(2+)</name>
        <dbReference type="ChEBI" id="CHEBI:29105"/>
        <label>2</label>
    </ligand>
</feature>
<feature type="binding site" description="via carbamate group" evidence="10">
    <location>
        <position position="99"/>
    </location>
    <ligand>
        <name>Zn(2+)</name>
        <dbReference type="ChEBI" id="CHEBI:29105"/>
        <label>1</label>
    </ligand>
</feature>
<sequence length="344" mass="38635">METITLLQPDDWHAHLRDGSALKRTVPDLAKQFARAICMPNLVPPVKTVDEALAYRERILAHVPQGLHFDPRMVLYFTDQTSPDEVAKIHASDYVNAIKLYPAGATTNSDNGVSDIRKVYAVIEQLEEYQVPLLLHGEVTHQHIDIFDREKRFLDEVLTPLLRQFPKLKLVLEHITTSEAATFVLEYDRNVAATITPQHLLFNRNDLLVGGVKPHFYCLPILKRQSHQQTLLEVATSGNPKFFLGTDSAPHARHAKENACGCAGCYSAPTAIELYAQAFDQVGKIERLEGFASHFGADFYGLPRNENSITLVKEDQVIPTALDYLDGEQIIPLYAGQTIAWRKV</sequence>
<feature type="binding site" evidence="10">
    <location>
        <position position="263"/>
    </location>
    <ligand>
        <name>substrate</name>
    </ligand>
</feature>
<keyword evidence="7 10" id="KW-0862">Zinc</keyword>
<protein>
    <recommendedName>
        <fullName evidence="4 10">Dihydroorotase</fullName>
        <shortName evidence="10">DHOase</shortName>
        <ecNumber evidence="4 10">3.5.2.3</ecNumber>
    </recommendedName>
</protein>
<evidence type="ECO:0000256" key="6">
    <source>
        <dbReference type="ARBA" id="ARBA00022801"/>
    </source>
</evidence>
<dbReference type="GO" id="GO:0044205">
    <property type="term" value="P:'de novo' UMP biosynthetic process"/>
    <property type="evidence" value="ECO:0007669"/>
    <property type="project" value="UniProtKB-UniRule"/>
</dbReference>
<dbReference type="InterPro" id="IPR006680">
    <property type="entry name" value="Amidohydro-rel"/>
</dbReference>
<comment type="similarity">
    <text evidence="3 10 11">Belongs to the metallo-dependent hydrolases superfamily. DHOase family. Class II DHOase subfamily.</text>
</comment>
<gene>
    <name evidence="10" type="primary">pyrC</name>
    <name evidence="13" type="ORF">BFG52_11250</name>
</gene>
<dbReference type="NCBIfam" id="TIGR00856">
    <property type="entry name" value="pyrC_dimer"/>
    <property type="match status" value="1"/>
</dbReference>
<keyword evidence="5 10" id="KW-0479">Metal-binding</keyword>
<dbReference type="OrthoDB" id="9808095at2"/>
<evidence type="ECO:0000256" key="1">
    <source>
        <dbReference type="ARBA" id="ARBA00002368"/>
    </source>
</evidence>
<feature type="active site" evidence="10">
    <location>
        <position position="247"/>
    </location>
</feature>
<feature type="binding site" evidence="10">
    <location>
        <position position="136"/>
    </location>
    <ligand>
        <name>Zn(2+)</name>
        <dbReference type="ChEBI" id="CHEBI:29105"/>
        <label>2</label>
    </ligand>
</feature>
<evidence type="ECO:0000313" key="14">
    <source>
        <dbReference type="Proteomes" id="UP000093391"/>
    </source>
</evidence>
<feature type="binding site" evidence="10">
    <location>
        <position position="15"/>
    </location>
    <ligand>
        <name>Zn(2+)</name>
        <dbReference type="ChEBI" id="CHEBI:29105"/>
        <label>1</label>
    </ligand>
</feature>
<dbReference type="PANTHER" id="PTHR43137:SF1">
    <property type="entry name" value="DIHYDROOROTASE"/>
    <property type="match status" value="1"/>
</dbReference>
<comment type="cofactor">
    <cofactor evidence="10 11">
        <name>Zn(2+)</name>
        <dbReference type="ChEBI" id="CHEBI:29105"/>
    </cofactor>
    <text evidence="10 11">Binds 2 Zn(2+) ions per subunit.</text>
</comment>
<keyword evidence="8 10" id="KW-0665">Pyrimidine biosynthesis</keyword>
<dbReference type="STRING" id="1789224.BFG52_11250"/>
<comment type="function">
    <text evidence="1 10">Catalyzes the reversible cyclization of carbamoyl aspartate to dihydroorotate.</text>
</comment>
<dbReference type="Gene3D" id="3.20.20.140">
    <property type="entry name" value="Metal-dependent hydrolases"/>
    <property type="match status" value="1"/>
</dbReference>
<keyword evidence="14" id="KW-1185">Reference proteome</keyword>
<dbReference type="InterPro" id="IPR004721">
    <property type="entry name" value="DHOdimr"/>
</dbReference>
<feature type="domain" description="Amidohydrolase-related" evidence="12">
    <location>
        <begin position="11"/>
        <end position="305"/>
    </location>
</feature>
<accession>A0A1B2M1I1</accession>
<feature type="binding site" evidence="10">
    <location>
        <position position="251"/>
    </location>
    <ligand>
        <name>substrate</name>
    </ligand>
</feature>
<dbReference type="GO" id="GO:0004151">
    <property type="term" value="F:dihydroorotase activity"/>
    <property type="evidence" value="ECO:0007669"/>
    <property type="project" value="UniProtKB-UniRule"/>
</dbReference>
<evidence type="ECO:0000256" key="4">
    <source>
        <dbReference type="ARBA" id="ARBA00012860"/>
    </source>
</evidence>
<evidence type="ECO:0000256" key="9">
    <source>
        <dbReference type="ARBA" id="ARBA00048492"/>
    </source>
</evidence>
<dbReference type="FunFam" id="3.20.20.140:FF:000006">
    <property type="entry name" value="Dihydroorotase"/>
    <property type="match status" value="1"/>
</dbReference>
<dbReference type="PROSITE" id="PS00483">
    <property type="entry name" value="DIHYDROOROTASE_2"/>
    <property type="match status" value="1"/>
</dbReference>
<dbReference type="SUPFAM" id="SSF51556">
    <property type="entry name" value="Metallo-dependent hydrolases"/>
    <property type="match status" value="1"/>
</dbReference>
<feature type="modified residue" description="N6-carboxylysine" evidence="10">
    <location>
        <position position="99"/>
    </location>
</feature>
<reference evidence="13 14" key="1">
    <citation type="submission" date="2016-08" db="EMBL/GenBank/DDBJ databases">
        <authorList>
            <person name="Seilhamer J.J."/>
        </authorList>
    </citation>
    <scope>NUCLEOTIDE SEQUENCE [LARGE SCALE GENOMIC DNA]</scope>
    <source>
        <strain evidence="13 14">BRTC-1</strain>
    </source>
</reference>
<evidence type="ECO:0000313" key="13">
    <source>
        <dbReference type="EMBL" id="AOA58873.1"/>
    </source>
</evidence>
<comment type="catalytic activity">
    <reaction evidence="9 10 11">
        <text>(S)-dihydroorotate + H2O = N-carbamoyl-L-aspartate + H(+)</text>
        <dbReference type="Rhea" id="RHEA:24296"/>
        <dbReference type="ChEBI" id="CHEBI:15377"/>
        <dbReference type="ChEBI" id="CHEBI:15378"/>
        <dbReference type="ChEBI" id="CHEBI:30864"/>
        <dbReference type="ChEBI" id="CHEBI:32814"/>
        <dbReference type="EC" id="3.5.2.3"/>
    </reaction>
</comment>
<dbReference type="CDD" id="cd01294">
    <property type="entry name" value="DHOase"/>
    <property type="match status" value="1"/>
</dbReference>
<dbReference type="InterPro" id="IPR002195">
    <property type="entry name" value="Dihydroorotase_CS"/>
</dbReference>
<dbReference type="RefSeq" id="WP_067556158.1">
    <property type="nucleotide sequence ID" value="NZ_CP016895.1"/>
</dbReference>
<feature type="binding site" evidence="10">
    <location>
        <position position="219"/>
    </location>
    <ligand>
        <name>substrate</name>
    </ligand>
</feature>
<organism evidence="13 14">
    <name type="scientific">Acinetobacter larvae</name>
    <dbReference type="NCBI Taxonomy" id="1789224"/>
    <lineage>
        <taxon>Bacteria</taxon>
        <taxon>Pseudomonadati</taxon>
        <taxon>Pseudomonadota</taxon>
        <taxon>Gammaproteobacteria</taxon>
        <taxon>Moraxellales</taxon>
        <taxon>Moraxellaceae</taxon>
        <taxon>Acinetobacter</taxon>
    </lineage>
</organism>
<evidence type="ECO:0000256" key="5">
    <source>
        <dbReference type="ARBA" id="ARBA00022723"/>
    </source>
</evidence>
<dbReference type="KEGG" id="ala:BFG52_11250"/>
<comment type="pathway">
    <text evidence="2 10 11">Pyrimidine metabolism; UMP biosynthesis via de novo pathway; (S)-dihydroorotate from bicarbonate: step 3/3.</text>
</comment>
<proteinExistence type="inferred from homology"/>
<evidence type="ECO:0000256" key="3">
    <source>
        <dbReference type="ARBA" id="ARBA00005631"/>
    </source>
</evidence>
<dbReference type="UniPathway" id="UPA00070">
    <property type="reaction ID" value="UER00117"/>
</dbReference>
<comment type="subunit">
    <text evidence="10">Homodimer.</text>
</comment>
<dbReference type="AlphaFoldDB" id="A0A1B2M1I1"/>
<feature type="binding site" evidence="10">
    <location>
        <position position="41"/>
    </location>
    <ligand>
        <name>substrate</name>
    </ligand>
</feature>
<dbReference type="GO" id="GO:0006207">
    <property type="term" value="P:'de novo' pyrimidine nucleobase biosynthetic process"/>
    <property type="evidence" value="ECO:0007669"/>
    <property type="project" value="TreeGrafter"/>
</dbReference>
<keyword evidence="6 10" id="KW-0378">Hydrolase</keyword>
<evidence type="ECO:0000256" key="10">
    <source>
        <dbReference type="HAMAP-Rule" id="MF_00219"/>
    </source>
</evidence>